<dbReference type="InterPro" id="IPR056638">
    <property type="entry name" value="DUF7736"/>
</dbReference>
<proteinExistence type="predicted"/>
<sequence length="77" mass="8911">MTCRERAEFQMTVKELSMPFDVFHEALEKTLGRSVWTHELGLNWEGIHSELWGERPAPTFEEIMNLIPAGKRIVIGL</sequence>
<dbReference type="PATRIC" id="fig|1476583.3.peg.672"/>
<accession>A0A016QSR6</accession>
<evidence type="ECO:0000313" key="3">
    <source>
        <dbReference type="Proteomes" id="UP000020492"/>
    </source>
</evidence>
<protein>
    <recommendedName>
        <fullName evidence="1">DUF7736 domain-containing protein</fullName>
    </recommendedName>
</protein>
<evidence type="ECO:0000259" key="1">
    <source>
        <dbReference type="Pfam" id="PF24875"/>
    </source>
</evidence>
<dbReference type="Pfam" id="PF24875">
    <property type="entry name" value="DUF7736"/>
    <property type="match status" value="1"/>
</dbReference>
<name>A0A016QSR6_9DEIO</name>
<gene>
    <name evidence="2" type="ORF">DEIPH_ctg011orf0045</name>
</gene>
<organism evidence="2 3">
    <name type="scientific">Deinococcus phoenicis</name>
    <dbReference type="NCBI Taxonomy" id="1476583"/>
    <lineage>
        <taxon>Bacteria</taxon>
        <taxon>Thermotogati</taxon>
        <taxon>Deinococcota</taxon>
        <taxon>Deinococci</taxon>
        <taxon>Deinococcales</taxon>
        <taxon>Deinococcaceae</taxon>
        <taxon>Deinococcus</taxon>
    </lineage>
</organism>
<dbReference type="AlphaFoldDB" id="A0A016QSR6"/>
<keyword evidence="3" id="KW-1185">Reference proteome</keyword>
<reference evidence="2 3" key="1">
    <citation type="submission" date="2014-03" db="EMBL/GenBank/DDBJ databases">
        <title>Draft genome sequence of Deinococcus phoenicis 1P10ME.</title>
        <authorList>
            <person name="Stepanov V.G."/>
            <person name="Vaishampayan P."/>
            <person name="Venkateswaran K."/>
            <person name="Fox G.E."/>
        </authorList>
    </citation>
    <scope>NUCLEOTIDE SEQUENCE [LARGE SCALE GENOMIC DNA]</scope>
    <source>
        <strain evidence="2 3">1P10ME</strain>
    </source>
</reference>
<dbReference type="Proteomes" id="UP000020492">
    <property type="component" value="Unassembled WGS sequence"/>
</dbReference>
<dbReference type="STRING" id="1476583.DEIPH_ctg011orf0045"/>
<comment type="caution">
    <text evidence="2">The sequence shown here is derived from an EMBL/GenBank/DDBJ whole genome shotgun (WGS) entry which is preliminary data.</text>
</comment>
<dbReference type="EMBL" id="JHAC01000011">
    <property type="protein sequence ID" value="EYB69078.1"/>
    <property type="molecule type" value="Genomic_DNA"/>
</dbReference>
<feature type="domain" description="DUF7736" evidence="1">
    <location>
        <begin position="4"/>
        <end position="45"/>
    </location>
</feature>
<evidence type="ECO:0000313" key="2">
    <source>
        <dbReference type="EMBL" id="EYB69078.1"/>
    </source>
</evidence>